<evidence type="ECO:0000259" key="5">
    <source>
        <dbReference type="Pfam" id="PF01055"/>
    </source>
</evidence>
<dbReference type="Pfam" id="PF01055">
    <property type="entry name" value="Glyco_hydro_31_2nd"/>
    <property type="match status" value="1"/>
</dbReference>
<dbReference type="InterPro" id="IPR013780">
    <property type="entry name" value="Glyco_hydro_b"/>
</dbReference>
<dbReference type="Pfam" id="PF21365">
    <property type="entry name" value="Glyco_hydro_31_3rd"/>
    <property type="match status" value="1"/>
</dbReference>
<feature type="domain" description="Glycoside hydrolase family 31 TIM barrel" evidence="5">
    <location>
        <begin position="127"/>
        <end position="386"/>
    </location>
</feature>
<keyword evidence="2 4" id="KW-0378">Hydrolase</keyword>
<dbReference type="SUPFAM" id="SSF51011">
    <property type="entry name" value="Glycosyl hydrolase domain"/>
    <property type="match status" value="1"/>
</dbReference>
<dbReference type="GO" id="GO:0004553">
    <property type="term" value="F:hydrolase activity, hydrolyzing O-glycosyl compounds"/>
    <property type="evidence" value="ECO:0007669"/>
    <property type="project" value="InterPro"/>
</dbReference>
<dbReference type="Proteomes" id="UP000886743">
    <property type="component" value="Unassembled WGS sequence"/>
</dbReference>
<dbReference type="InterPro" id="IPR017853">
    <property type="entry name" value="GH"/>
</dbReference>
<dbReference type="InterPro" id="IPR048395">
    <property type="entry name" value="Glyco_hydro_31_C"/>
</dbReference>
<reference evidence="7" key="2">
    <citation type="journal article" date="2021" name="PeerJ">
        <title>Extensive microbial diversity within the chicken gut microbiome revealed by metagenomics and culture.</title>
        <authorList>
            <person name="Gilroy R."/>
            <person name="Ravi A."/>
            <person name="Getino M."/>
            <person name="Pursley I."/>
            <person name="Horton D.L."/>
            <person name="Alikhan N.F."/>
            <person name="Baker D."/>
            <person name="Gharbi K."/>
            <person name="Hall N."/>
            <person name="Watson M."/>
            <person name="Adriaenssens E.M."/>
            <person name="Foster-Nyarko E."/>
            <person name="Jarju S."/>
            <person name="Secka A."/>
            <person name="Antonio M."/>
            <person name="Oren A."/>
            <person name="Chaudhuri R.R."/>
            <person name="La Ragione R."/>
            <person name="Hildebrand F."/>
            <person name="Pallen M.J."/>
        </authorList>
    </citation>
    <scope>NUCLEOTIDE SEQUENCE</scope>
    <source>
        <strain evidence="7">4920</strain>
    </source>
</reference>
<dbReference type="CDD" id="cd06592">
    <property type="entry name" value="GH31_NET37"/>
    <property type="match status" value="1"/>
</dbReference>
<feature type="domain" description="Glycosyl hydrolase family 31 C-terminal" evidence="6">
    <location>
        <begin position="427"/>
        <end position="481"/>
    </location>
</feature>
<evidence type="ECO:0000256" key="4">
    <source>
        <dbReference type="RuleBase" id="RU361185"/>
    </source>
</evidence>
<proteinExistence type="inferred from homology"/>
<organism evidence="7 8">
    <name type="scientific">Candidatus Aphodoplasma excrementigallinarum</name>
    <dbReference type="NCBI Taxonomy" id="2840673"/>
    <lineage>
        <taxon>Bacteria</taxon>
        <taxon>Bacillati</taxon>
        <taxon>Bacillota</taxon>
        <taxon>Clostridia</taxon>
        <taxon>Eubacteriales</taxon>
        <taxon>Candidatus Aphodoplasma</taxon>
    </lineage>
</organism>
<evidence type="ECO:0000256" key="2">
    <source>
        <dbReference type="ARBA" id="ARBA00022801"/>
    </source>
</evidence>
<comment type="similarity">
    <text evidence="1 4">Belongs to the glycosyl hydrolase 31 family.</text>
</comment>
<dbReference type="InterPro" id="IPR050985">
    <property type="entry name" value="Alpha-glycosidase_related"/>
</dbReference>
<keyword evidence="3 4" id="KW-0326">Glycosidase</keyword>
<dbReference type="GO" id="GO:0005975">
    <property type="term" value="P:carbohydrate metabolic process"/>
    <property type="evidence" value="ECO:0007669"/>
    <property type="project" value="InterPro"/>
</dbReference>
<evidence type="ECO:0000256" key="1">
    <source>
        <dbReference type="ARBA" id="ARBA00007806"/>
    </source>
</evidence>
<sequence>MRQSKEIKLLDGEYWWGGIAADGYRMPMGDEELHRDLRTDQFSNQTAPFLVSNKGRYIYGFDPFSYTFQNRVLTVESEQEVAVGEGYGTLRGAYRAAAEKYFPACGRIPGELLFTAPQYNAWIEMMYEPTGDKMAAYANAILENGMPAGVIMIDDNWQEDYGVWEFHAGRFPEPKKTVDTLHQLGFPVMLWVCNYISPDSYTFRELEKLGYLIKTKAGDSAIVHWWNGYSGILDLTNPGAVAWLKGRLDGLMETYGIDGFKFDAGDPDVFADDFVTHRPTSGTEYCKLWAQFGEQYAFNEYRACYDMGGRALGQRLCDKRHSWDEVNGVASLVPNGLAQGIMGYAYSCPDMIGGGEFSCFLDNPDLDEDLIVRHAQCAALFPMMQFSVSPWRILDKEHLSCCVEVAKLHKELGGEILQLAHEAAKTGEPVMRYMEYVFPHCGYEKITDQFMLGDNILVAPVVTPDTDKRAVVFPAGAWRGACGTIEGPCTKELPAPIDTLLWFRRLGN</sequence>
<gene>
    <name evidence="7" type="ORF">IAC74_02180</name>
</gene>
<dbReference type="InterPro" id="IPR000322">
    <property type="entry name" value="Glyco_hydro_31_TIM"/>
</dbReference>
<dbReference type="Gene3D" id="3.20.20.80">
    <property type="entry name" value="Glycosidases"/>
    <property type="match status" value="1"/>
</dbReference>
<dbReference type="SUPFAM" id="SSF51445">
    <property type="entry name" value="(Trans)glycosidases"/>
    <property type="match status" value="1"/>
</dbReference>
<dbReference type="AlphaFoldDB" id="A0A9D1NFY4"/>
<evidence type="ECO:0000313" key="8">
    <source>
        <dbReference type="Proteomes" id="UP000886743"/>
    </source>
</evidence>
<accession>A0A9D1NFY4</accession>
<reference evidence="7" key="1">
    <citation type="submission" date="2020-10" db="EMBL/GenBank/DDBJ databases">
        <authorList>
            <person name="Gilroy R."/>
        </authorList>
    </citation>
    <scope>NUCLEOTIDE SEQUENCE</scope>
    <source>
        <strain evidence="7">4920</strain>
    </source>
</reference>
<evidence type="ECO:0000259" key="6">
    <source>
        <dbReference type="Pfam" id="PF21365"/>
    </source>
</evidence>
<protein>
    <submittedName>
        <fullName evidence="7">Glycoside hydrolase</fullName>
    </submittedName>
</protein>
<dbReference type="PANTHER" id="PTHR43053:SF4">
    <property type="entry name" value="MYOGENESIS-REGULATING GLYCOSIDASE"/>
    <property type="match status" value="1"/>
</dbReference>
<dbReference type="PANTHER" id="PTHR43053">
    <property type="entry name" value="GLYCOSIDASE FAMILY 31"/>
    <property type="match status" value="1"/>
</dbReference>
<evidence type="ECO:0000256" key="3">
    <source>
        <dbReference type="ARBA" id="ARBA00023295"/>
    </source>
</evidence>
<dbReference type="EMBL" id="DVOF01000064">
    <property type="protein sequence ID" value="HIV02355.1"/>
    <property type="molecule type" value="Genomic_DNA"/>
</dbReference>
<dbReference type="Gene3D" id="2.60.40.1180">
    <property type="entry name" value="Golgi alpha-mannosidase II"/>
    <property type="match status" value="1"/>
</dbReference>
<evidence type="ECO:0000313" key="7">
    <source>
        <dbReference type="EMBL" id="HIV02355.1"/>
    </source>
</evidence>
<comment type="caution">
    <text evidence="7">The sequence shown here is derived from an EMBL/GenBank/DDBJ whole genome shotgun (WGS) entry which is preliminary data.</text>
</comment>
<name>A0A9D1NFY4_9FIRM</name>